<evidence type="ECO:0000313" key="1">
    <source>
        <dbReference type="EMBL" id="KAK4375075.1"/>
    </source>
</evidence>
<sequence>MHKIEVVSAQISSNQHRCMYIFQARRASGAPNQFSEASPVEEIYKEATGEIILWLTSQ</sequence>
<dbReference type="AlphaFoldDB" id="A0AAE1SS39"/>
<dbReference type="GO" id="GO:0003700">
    <property type="term" value="F:DNA-binding transcription factor activity"/>
    <property type="evidence" value="ECO:0007669"/>
    <property type="project" value="InterPro"/>
</dbReference>
<gene>
    <name evidence="1" type="ORF">RND71_005752</name>
</gene>
<dbReference type="PANTHER" id="PTHR46772">
    <property type="entry name" value="BHLH DOMAIN-CONTAINING PROTEIN"/>
    <property type="match status" value="1"/>
</dbReference>
<accession>A0AAE1SS39</accession>
<evidence type="ECO:0000313" key="2">
    <source>
        <dbReference type="Proteomes" id="UP001291623"/>
    </source>
</evidence>
<reference evidence="1" key="1">
    <citation type="submission" date="2023-12" db="EMBL/GenBank/DDBJ databases">
        <title>Genome assembly of Anisodus tanguticus.</title>
        <authorList>
            <person name="Wang Y.-J."/>
        </authorList>
    </citation>
    <scope>NUCLEOTIDE SEQUENCE</scope>
    <source>
        <strain evidence="1">KB-2021</strain>
        <tissue evidence="1">Leaf</tissue>
    </source>
</reference>
<dbReference type="GO" id="GO:0009960">
    <property type="term" value="P:endosperm development"/>
    <property type="evidence" value="ECO:0007669"/>
    <property type="project" value="InterPro"/>
</dbReference>
<protein>
    <submittedName>
        <fullName evidence="1">Uncharacterized protein</fullName>
    </submittedName>
</protein>
<organism evidence="1 2">
    <name type="scientific">Anisodus tanguticus</name>
    <dbReference type="NCBI Taxonomy" id="243964"/>
    <lineage>
        <taxon>Eukaryota</taxon>
        <taxon>Viridiplantae</taxon>
        <taxon>Streptophyta</taxon>
        <taxon>Embryophyta</taxon>
        <taxon>Tracheophyta</taxon>
        <taxon>Spermatophyta</taxon>
        <taxon>Magnoliopsida</taxon>
        <taxon>eudicotyledons</taxon>
        <taxon>Gunneridae</taxon>
        <taxon>Pentapetalae</taxon>
        <taxon>asterids</taxon>
        <taxon>lamiids</taxon>
        <taxon>Solanales</taxon>
        <taxon>Solanaceae</taxon>
        <taxon>Solanoideae</taxon>
        <taxon>Hyoscyameae</taxon>
        <taxon>Anisodus</taxon>
    </lineage>
</organism>
<dbReference type="PANTHER" id="PTHR46772:SF8">
    <property type="entry name" value="TRANSCRIPTION FACTOR BHLH95"/>
    <property type="match status" value="1"/>
</dbReference>
<proteinExistence type="predicted"/>
<keyword evidence="2" id="KW-1185">Reference proteome</keyword>
<dbReference type="EMBL" id="JAVYJV010000003">
    <property type="protein sequence ID" value="KAK4375075.1"/>
    <property type="molecule type" value="Genomic_DNA"/>
</dbReference>
<comment type="caution">
    <text evidence="1">The sequence shown here is derived from an EMBL/GenBank/DDBJ whole genome shotgun (WGS) entry which is preliminary data.</text>
</comment>
<dbReference type="Proteomes" id="UP001291623">
    <property type="component" value="Unassembled WGS sequence"/>
</dbReference>
<dbReference type="InterPro" id="IPR044278">
    <property type="entry name" value="BHLH95-like"/>
</dbReference>
<name>A0AAE1SS39_9SOLA</name>